<protein>
    <recommendedName>
        <fullName evidence="3">Response regulatory domain-containing protein</fullName>
    </recommendedName>
</protein>
<evidence type="ECO:0000313" key="2">
    <source>
        <dbReference type="Proteomes" id="UP000290253"/>
    </source>
</evidence>
<sequence>MEPVLLITAIEGAESCAAVLARQFQLEVETVSTRRAALHALRRREYALVILDESLLDPSEDGMDTLLRGTGTALAIEINFAISGCGRLVREVRAALDRRQREQELALRAAGEAIESELRELVAGLLLQSQLAAAEPSAPAALAERLRTIVELSRRLGRRLTEMKPGETAAVPARTRTVPQALASVRTM</sequence>
<comment type="caution">
    <text evidence="1">The sequence shown here is derived from an EMBL/GenBank/DDBJ whole genome shotgun (WGS) entry which is preliminary data.</text>
</comment>
<dbReference type="OrthoDB" id="120499at2"/>
<gene>
    <name evidence="1" type="ORF">ESZ00_14725</name>
</gene>
<keyword evidence="2" id="KW-1185">Reference proteome</keyword>
<dbReference type="RefSeq" id="WP_129209081.1">
    <property type="nucleotide sequence ID" value="NZ_BMGU01000005.1"/>
</dbReference>
<evidence type="ECO:0008006" key="3">
    <source>
        <dbReference type="Google" id="ProtNLM"/>
    </source>
</evidence>
<evidence type="ECO:0000313" key="1">
    <source>
        <dbReference type="EMBL" id="RXS94343.1"/>
    </source>
</evidence>
<organism evidence="1 2">
    <name type="scientific">Silvibacterium dinghuense</name>
    <dbReference type="NCBI Taxonomy" id="1560006"/>
    <lineage>
        <taxon>Bacteria</taxon>
        <taxon>Pseudomonadati</taxon>
        <taxon>Acidobacteriota</taxon>
        <taxon>Terriglobia</taxon>
        <taxon>Terriglobales</taxon>
        <taxon>Acidobacteriaceae</taxon>
        <taxon>Silvibacterium</taxon>
    </lineage>
</organism>
<accession>A0A4Q1SBH4</accession>
<dbReference type="EMBL" id="SDMK01000003">
    <property type="protein sequence ID" value="RXS94343.1"/>
    <property type="molecule type" value="Genomic_DNA"/>
</dbReference>
<proteinExistence type="predicted"/>
<dbReference type="Proteomes" id="UP000290253">
    <property type="component" value="Unassembled WGS sequence"/>
</dbReference>
<name>A0A4Q1SBH4_9BACT</name>
<dbReference type="AlphaFoldDB" id="A0A4Q1SBH4"/>
<reference evidence="1 2" key="1">
    <citation type="journal article" date="2016" name="Int. J. Syst. Evol. Microbiol.">
        <title>Acidipila dinghuensis sp. nov., an acidobacterium isolated from forest soil.</title>
        <authorList>
            <person name="Jiang Y.W."/>
            <person name="Wang J."/>
            <person name="Chen M.H."/>
            <person name="Lv Y.Y."/>
            <person name="Qiu L.H."/>
        </authorList>
    </citation>
    <scope>NUCLEOTIDE SEQUENCE [LARGE SCALE GENOMIC DNA]</scope>
    <source>
        <strain evidence="1 2">DHOF10</strain>
    </source>
</reference>